<sequence>MLWTIAKMVLITIIGLSIALKIITFIEKLEEKERA</sequence>
<name>A0A1V4SWX5_9CLOT</name>
<evidence type="ECO:0000256" key="1">
    <source>
        <dbReference type="SAM" id="Phobius"/>
    </source>
</evidence>
<dbReference type="EMBL" id="LTAY01000037">
    <property type="protein sequence ID" value="OPX47922.1"/>
    <property type="molecule type" value="Genomic_DNA"/>
</dbReference>
<organism evidence="2 3">
    <name type="scientific">Clostridium thermobutyricum DSM 4928</name>
    <dbReference type="NCBI Taxonomy" id="1121339"/>
    <lineage>
        <taxon>Bacteria</taxon>
        <taxon>Bacillati</taxon>
        <taxon>Bacillota</taxon>
        <taxon>Clostridia</taxon>
        <taxon>Eubacteriales</taxon>
        <taxon>Clostridiaceae</taxon>
        <taxon>Clostridium</taxon>
    </lineage>
</organism>
<comment type="caution">
    <text evidence="2">The sequence shown here is derived from an EMBL/GenBank/DDBJ whole genome shotgun (WGS) entry which is preliminary data.</text>
</comment>
<keyword evidence="1" id="KW-0472">Membrane</keyword>
<evidence type="ECO:0000313" key="2">
    <source>
        <dbReference type="EMBL" id="OPX47922.1"/>
    </source>
</evidence>
<dbReference type="AlphaFoldDB" id="A0A1V4SWX5"/>
<dbReference type="Proteomes" id="UP000191448">
    <property type="component" value="Unassembled WGS sequence"/>
</dbReference>
<protein>
    <submittedName>
        <fullName evidence="2">Uncharacterized protein</fullName>
    </submittedName>
</protein>
<accession>A0A1V4SWX5</accession>
<keyword evidence="1" id="KW-0812">Transmembrane</keyword>
<feature type="transmembrane region" description="Helical" evidence="1">
    <location>
        <begin position="6"/>
        <end position="26"/>
    </location>
</feature>
<proteinExistence type="predicted"/>
<gene>
    <name evidence="2" type="ORF">CLTHE_14930</name>
</gene>
<reference evidence="2 3" key="1">
    <citation type="submission" date="2016-02" db="EMBL/GenBank/DDBJ databases">
        <title>Genome sequence of Clostridium thermobutyricum DSM 4928.</title>
        <authorList>
            <person name="Poehlein A."/>
            <person name="Daniel R."/>
        </authorList>
    </citation>
    <scope>NUCLEOTIDE SEQUENCE [LARGE SCALE GENOMIC DNA]</scope>
    <source>
        <strain evidence="2 3">DSM 4928</strain>
    </source>
</reference>
<evidence type="ECO:0000313" key="3">
    <source>
        <dbReference type="Proteomes" id="UP000191448"/>
    </source>
</evidence>
<keyword evidence="1" id="KW-1133">Transmembrane helix</keyword>